<keyword evidence="3" id="KW-0804">Transcription</keyword>
<dbReference type="Gene3D" id="1.10.10.10">
    <property type="entry name" value="Winged helix-like DNA-binding domain superfamily/Winged helix DNA-binding domain"/>
    <property type="match status" value="1"/>
</dbReference>
<dbReference type="SUPFAM" id="SSF46785">
    <property type="entry name" value="Winged helix' DNA-binding domain"/>
    <property type="match status" value="1"/>
</dbReference>
<dbReference type="InterPro" id="IPR036388">
    <property type="entry name" value="WH-like_DNA-bd_sf"/>
</dbReference>
<keyword evidence="1" id="KW-0805">Transcription regulation</keyword>
<dbReference type="InterPro" id="IPR002577">
    <property type="entry name" value="HTH_HxlR"/>
</dbReference>
<evidence type="ECO:0000313" key="6">
    <source>
        <dbReference type="Proteomes" id="UP000486297"/>
    </source>
</evidence>
<evidence type="ECO:0000256" key="2">
    <source>
        <dbReference type="ARBA" id="ARBA00023125"/>
    </source>
</evidence>
<dbReference type="PROSITE" id="PS51118">
    <property type="entry name" value="HTH_HXLR"/>
    <property type="match status" value="1"/>
</dbReference>
<sequence>MKEYKSKIIADEETFFSYTQSVLNGKWKLQIIYVLSKYEVVRYNELRRLLGEITFKMLSNTLKEMEADGLIHREEYPQIPPKVEYSLTEKGRSLWPIIRSMCDWGEKNRVMAAKD</sequence>
<comment type="caution">
    <text evidence="5">The sequence shown here is derived from an EMBL/GenBank/DDBJ whole genome shotgun (WGS) entry which is preliminary data.</text>
</comment>
<dbReference type="RefSeq" id="WP_095503713.1">
    <property type="nucleotide sequence ID" value="NZ_WJXO01000001.1"/>
</dbReference>
<dbReference type="EMBL" id="WJXO01000001">
    <property type="protein sequence ID" value="MRN37570.1"/>
    <property type="molecule type" value="Genomic_DNA"/>
</dbReference>
<accession>A0A7X2GX91</accession>
<dbReference type="Pfam" id="PF01638">
    <property type="entry name" value="HxlR"/>
    <property type="match status" value="1"/>
</dbReference>
<evidence type="ECO:0000313" key="5">
    <source>
        <dbReference type="EMBL" id="MRN37570.1"/>
    </source>
</evidence>
<dbReference type="Proteomes" id="UP000486297">
    <property type="component" value="Unassembled WGS sequence"/>
</dbReference>
<protein>
    <submittedName>
        <fullName evidence="5">Transcriptional regulator</fullName>
    </submittedName>
</protein>
<dbReference type="GO" id="GO:0003677">
    <property type="term" value="F:DNA binding"/>
    <property type="evidence" value="ECO:0007669"/>
    <property type="project" value="UniProtKB-KW"/>
</dbReference>
<reference evidence="5" key="1">
    <citation type="journal article" name="Emerg. Infect. Dis.">
        <title>Two cases of a newly characterized neisseria species.</title>
        <authorList>
            <person name="Mustapha M."/>
            <person name="Lemos A.P.S."/>
            <person name="Harrison L.H."/>
            <person name="Vantyne D."/>
            <person name="Sacchi C.T."/>
        </authorList>
    </citation>
    <scope>NUCLEOTIDE SEQUENCE</scope>
    <source>
        <strain evidence="5">N.95.16</strain>
    </source>
</reference>
<dbReference type="PANTHER" id="PTHR33204:SF29">
    <property type="entry name" value="TRANSCRIPTIONAL REGULATOR"/>
    <property type="match status" value="1"/>
</dbReference>
<evidence type="ECO:0000259" key="4">
    <source>
        <dbReference type="PROSITE" id="PS51118"/>
    </source>
</evidence>
<keyword evidence="2" id="KW-0238">DNA-binding</keyword>
<evidence type="ECO:0000256" key="3">
    <source>
        <dbReference type="ARBA" id="ARBA00023163"/>
    </source>
</evidence>
<dbReference type="AlphaFoldDB" id="A0A7X2GX91"/>
<evidence type="ECO:0000256" key="1">
    <source>
        <dbReference type="ARBA" id="ARBA00023015"/>
    </source>
</evidence>
<name>A0A7X2GX91_9NEIS</name>
<dbReference type="InterPro" id="IPR036390">
    <property type="entry name" value="WH_DNA-bd_sf"/>
</dbReference>
<dbReference type="PANTHER" id="PTHR33204">
    <property type="entry name" value="TRANSCRIPTIONAL REGULATOR, MARR FAMILY"/>
    <property type="match status" value="1"/>
</dbReference>
<keyword evidence="6" id="KW-1185">Reference proteome</keyword>
<organism evidence="5 6">
    <name type="scientific">Neisseria brasiliensis</name>
    <dbReference type="NCBI Taxonomy" id="2666100"/>
    <lineage>
        <taxon>Bacteria</taxon>
        <taxon>Pseudomonadati</taxon>
        <taxon>Pseudomonadota</taxon>
        <taxon>Betaproteobacteria</taxon>
        <taxon>Neisseriales</taxon>
        <taxon>Neisseriaceae</taxon>
        <taxon>Neisseria</taxon>
    </lineage>
</organism>
<proteinExistence type="predicted"/>
<feature type="domain" description="HTH hxlR-type" evidence="4">
    <location>
        <begin position="13"/>
        <end position="113"/>
    </location>
</feature>
<gene>
    <name evidence="5" type="ORF">GJU80_03465</name>
</gene>